<dbReference type="AlphaFoldDB" id="A0A326RUW2"/>
<feature type="domain" description="PhnB-like" evidence="1">
    <location>
        <begin position="3"/>
        <end position="114"/>
    </location>
</feature>
<sequence>MKSIYPCIWTNQSAKEAAEFYVSIFPEASIQESNPWVTSWRAGNSKFMLLNGGPEFTPSPALSFYAEFPEVGLVEKLWEKLVEDGKALMPLGTYPWSEKYGWVQDRYGVSWQLTAHPEAPPYGNYSPAMMFTGRNFGKAEEALNFYTSIVPDSLTKFISRYGEDSPSQTGKINHAQFTLGKQLFVAMDSGLDHGFQFSEGISLVIPCENQDEIDYYWEKLTLKGEEGQCGWLKDQFGVSWQVIPEHLSRLLADNSHSKKGLETLLKMKKIEISMLSQ</sequence>
<dbReference type="Gene3D" id="3.30.720.110">
    <property type="match status" value="1"/>
</dbReference>
<keyword evidence="2" id="KW-0808">Transferase</keyword>
<gene>
    <name evidence="2" type="ORF">CLV31_105228</name>
</gene>
<dbReference type="CDD" id="cd06588">
    <property type="entry name" value="PhnB_like"/>
    <property type="match status" value="2"/>
</dbReference>
<dbReference type="RefSeq" id="WP_111392600.1">
    <property type="nucleotide sequence ID" value="NZ_QKTX01000005.1"/>
</dbReference>
<dbReference type="OrthoDB" id="9806473at2"/>
<evidence type="ECO:0000313" key="3">
    <source>
        <dbReference type="Proteomes" id="UP000248917"/>
    </source>
</evidence>
<comment type="caution">
    <text evidence="2">The sequence shown here is derived from an EMBL/GenBank/DDBJ whole genome shotgun (WGS) entry which is preliminary data.</text>
</comment>
<protein>
    <submittedName>
        <fullName evidence="2">Putative 3-demethylubiquinone-9 3-methyltransferase (Glyoxalase superfamily)</fullName>
    </submittedName>
</protein>
<name>A0A326RUW2_9BACT</name>
<organism evidence="2 3">
    <name type="scientific">Algoriphagus aquaeductus</name>
    <dbReference type="NCBI Taxonomy" id="475299"/>
    <lineage>
        <taxon>Bacteria</taxon>
        <taxon>Pseudomonadati</taxon>
        <taxon>Bacteroidota</taxon>
        <taxon>Cytophagia</taxon>
        <taxon>Cytophagales</taxon>
        <taxon>Cyclobacteriaceae</taxon>
        <taxon>Algoriphagus</taxon>
    </lineage>
</organism>
<dbReference type="GO" id="GO:0032259">
    <property type="term" value="P:methylation"/>
    <property type="evidence" value="ECO:0007669"/>
    <property type="project" value="UniProtKB-KW"/>
</dbReference>
<dbReference type="Gene3D" id="3.10.180.10">
    <property type="entry name" value="2,3-Dihydroxybiphenyl 1,2-Dioxygenase, domain 1"/>
    <property type="match status" value="1"/>
</dbReference>
<dbReference type="PANTHER" id="PTHR33990">
    <property type="entry name" value="PROTEIN YJDN-RELATED"/>
    <property type="match status" value="1"/>
</dbReference>
<dbReference type="SUPFAM" id="SSF54593">
    <property type="entry name" value="Glyoxalase/Bleomycin resistance protein/Dihydroxybiphenyl dioxygenase"/>
    <property type="match status" value="2"/>
</dbReference>
<dbReference type="InterPro" id="IPR028973">
    <property type="entry name" value="PhnB-like"/>
</dbReference>
<accession>A0A326RUW2</accession>
<dbReference type="InterPro" id="IPR029068">
    <property type="entry name" value="Glyas_Bleomycin-R_OHBP_Dase"/>
</dbReference>
<keyword evidence="2" id="KW-0830">Ubiquinone</keyword>
<dbReference type="GO" id="GO:0008168">
    <property type="term" value="F:methyltransferase activity"/>
    <property type="evidence" value="ECO:0007669"/>
    <property type="project" value="UniProtKB-KW"/>
</dbReference>
<evidence type="ECO:0000313" key="2">
    <source>
        <dbReference type="EMBL" id="PZV84001.1"/>
    </source>
</evidence>
<feature type="domain" description="PhnB-like" evidence="1">
    <location>
        <begin position="127"/>
        <end position="243"/>
    </location>
</feature>
<keyword evidence="2" id="KW-0489">Methyltransferase</keyword>
<dbReference type="EMBL" id="QKTX01000005">
    <property type="protein sequence ID" value="PZV84001.1"/>
    <property type="molecule type" value="Genomic_DNA"/>
</dbReference>
<dbReference type="Proteomes" id="UP000248917">
    <property type="component" value="Unassembled WGS sequence"/>
</dbReference>
<keyword evidence="3" id="KW-1185">Reference proteome</keyword>
<proteinExistence type="predicted"/>
<dbReference type="Pfam" id="PF06983">
    <property type="entry name" value="3-dmu-9_3-mt"/>
    <property type="match status" value="2"/>
</dbReference>
<dbReference type="Gene3D" id="3.30.720.100">
    <property type="match status" value="1"/>
</dbReference>
<reference evidence="2 3" key="1">
    <citation type="submission" date="2018-06" db="EMBL/GenBank/DDBJ databases">
        <title>Genomic Encyclopedia of Archaeal and Bacterial Type Strains, Phase II (KMG-II): from individual species to whole genera.</title>
        <authorList>
            <person name="Goeker M."/>
        </authorList>
    </citation>
    <scope>NUCLEOTIDE SEQUENCE [LARGE SCALE GENOMIC DNA]</scope>
    <source>
        <strain evidence="2 3">T4</strain>
    </source>
</reference>
<evidence type="ECO:0000259" key="1">
    <source>
        <dbReference type="Pfam" id="PF06983"/>
    </source>
</evidence>